<sequence length="1107" mass="125166">MKNNKDLTQRRARLTPEQQQRLKQRLQINSDRMHQKSTILRRHASESALVSYAQHRHWFLWQLDPQSTAYHLSGVLRLLGKLNAEALQVSFQALVARHESLRTVFRANAEGLPEQIIESEGKFELTMISLCDLPAEQRAQRARDEAMRINATPFDLTQGPLLRVALIQIATEEHHLVVVMHHIISDAWSNRIIIDEFAACYRAHIEGEPLLLPELPIQYADYAQWQRNWLEAGEKDRQLIYWRNQLGAEHPVLQLPTDYARSSNSSYRAAQHDFTLPDSLATRLQCQAQDRGATLFMMLLAGFQALLHRYTGQGDIRVGVPIANRHRAEIENVVGLFVNTQVLRNTIDSRMPLSMILEQSREAALGAQAYQDLPFEELVEALQPERSLNQNPLFQVMFNYLREDYRALQQLPGLTVEEYQPGERGAQFELTLDIVERPEGRIDARFTYAAELFEAETIKRLSEHYLKVLEQLAECPQRCVGDITLLSVNEWEQLKNWGVNERRYANTEPVHRLIEHQVAVHPDSIALIFADTELSYAELNCRANRLAHRLIALGVKLETRVGIAVERSIEMIVGLLATLKAGGAYVPLDPDYPQDRLNYMAMDSGIELLLTQSHIRQKIPLLAECEILELDRLDLAKEPEHNPKINLHGEHLAYIIYTSGSTGKPKGVAVRHHALGHFIMSMLESPGMEAGNTLISVTAFSFDIAGLEIYLPLSAGARLVLAFRTITQDGPKLVRLLKTYLPNVFQSTPAGWRVLLAAGWKGLQEGNHLSLKCLCGGEALSIDLVDQLRALNVELWNMYGPTETTIWSIIGKINQRVTTLGAPIAATRLFILDTQLNPVCCGMPGELYLGGEGLARGYYNNPGLTAQRFIADPFNEKGERLYRTGDLARWRSDGQIEYLGRLDHQIKIRGFRIELGEIEAQLLLQPQIREAVAVTKERLGSIRLVAYISCREGSTINTAELRDALAKSLPDYMIPSAIVILENLPLNANGKVERKLLPDPELIDMNLYEEPQGEVEEALAAIWKEVLGLHLVGRNDHFFELGGHSLSILQVQQKLQAMRRITLPLRAYFEHPLLREIAAMVQAQSAPIAEERNTLDEMAEIIDLLEN</sequence>
<evidence type="ECO:0000313" key="8">
    <source>
        <dbReference type="Proteomes" id="UP000181998"/>
    </source>
</evidence>
<evidence type="ECO:0000313" key="7">
    <source>
        <dbReference type="EMBL" id="SEP88901.1"/>
    </source>
</evidence>
<dbReference type="EMBL" id="FOFX01000008">
    <property type="protein sequence ID" value="SEP88901.1"/>
    <property type="molecule type" value="Genomic_DNA"/>
</dbReference>
<evidence type="ECO:0000256" key="5">
    <source>
        <dbReference type="SAM" id="MobiDB-lite"/>
    </source>
</evidence>
<proteinExistence type="inferred from homology"/>
<dbReference type="Gene3D" id="3.30.300.30">
    <property type="match status" value="1"/>
</dbReference>
<keyword evidence="3" id="KW-0596">Phosphopantetheine</keyword>
<dbReference type="Pfam" id="PF00668">
    <property type="entry name" value="Condensation"/>
    <property type="match status" value="1"/>
</dbReference>
<dbReference type="GO" id="GO:0009366">
    <property type="term" value="C:enterobactin synthetase complex"/>
    <property type="evidence" value="ECO:0007669"/>
    <property type="project" value="TreeGrafter"/>
</dbReference>
<dbReference type="AlphaFoldDB" id="A0A1H9BJJ6"/>
<dbReference type="SUPFAM" id="SSF52777">
    <property type="entry name" value="CoA-dependent acyltransferases"/>
    <property type="match status" value="2"/>
</dbReference>
<reference evidence="8" key="1">
    <citation type="submission" date="2016-10" db="EMBL/GenBank/DDBJ databases">
        <authorList>
            <person name="Varghese N."/>
            <person name="Submissions S."/>
        </authorList>
    </citation>
    <scope>NUCLEOTIDE SEQUENCE [LARGE SCALE GENOMIC DNA]</scope>
    <source>
        <strain evidence="8">Nm9</strain>
    </source>
</reference>
<dbReference type="STRING" id="44577.ATY38_13230"/>
<comment type="cofactor">
    <cofactor evidence="1">
        <name>pantetheine 4'-phosphate</name>
        <dbReference type="ChEBI" id="CHEBI:47942"/>
    </cofactor>
</comment>
<dbReference type="OrthoDB" id="8612214at2"/>
<feature type="region of interest" description="Disordered" evidence="5">
    <location>
        <begin position="1"/>
        <end position="21"/>
    </location>
</feature>
<dbReference type="InterPro" id="IPR001242">
    <property type="entry name" value="Condensation_dom"/>
</dbReference>
<dbReference type="FunFam" id="1.10.1200.10:FF:000005">
    <property type="entry name" value="Nonribosomal peptide synthetase 1"/>
    <property type="match status" value="1"/>
</dbReference>
<evidence type="ECO:0000256" key="3">
    <source>
        <dbReference type="ARBA" id="ARBA00022450"/>
    </source>
</evidence>
<evidence type="ECO:0000256" key="1">
    <source>
        <dbReference type="ARBA" id="ARBA00001957"/>
    </source>
</evidence>
<dbReference type="InterPro" id="IPR025110">
    <property type="entry name" value="AMP-bd_C"/>
</dbReference>
<dbReference type="InterPro" id="IPR000873">
    <property type="entry name" value="AMP-dep_synth/lig_dom"/>
</dbReference>
<dbReference type="GO" id="GO:0047527">
    <property type="term" value="F:2,3-dihydroxybenzoate-serine ligase activity"/>
    <property type="evidence" value="ECO:0007669"/>
    <property type="project" value="TreeGrafter"/>
</dbReference>
<dbReference type="InterPro" id="IPR009081">
    <property type="entry name" value="PP-bd_ACP"/>
</dbReference>
<dbReference type="Pfam" id="PF13193">
    <property type="entry name" value="AMP-binding_C"/>
    <property type="match status" value="1"/>
</dbReference>
<feature type="domain" description="Carrier" evidence="6">
    <location>
        <begin position="1010"/>
        <end position="1085"/>
    </location>
</feature>
<dbReference type="SUPFAM" id="SSF47336">
    <property type="entry name" value="ACP-like"/>
    <property type="match status" value="1"/>
</dbReference>
<organism evidence="7 8">
    <name type="scientific">Nitrosomonas ureae</name>
    <dbReference type="NCBI Taxonomy" id="44577"/>
    <lineage>
        <taxon>Bacteria</taxon>
        <taxon>Pseudomonadati</taxon>
        <taxon>Pseudomonadota</taxon>
        <taxon>Betaproteobacteria</taxon>
        <taxon>Nitrosomonadales</taxon>
        <taxon>Nitrosomonadaceae</taxon>
        <taxon>Nitrosomonas</taxon>
    </lineage>
</organism>
<dbReference type="InterPro" id="IPR023213">
    <property type="entry name" value="CAT-like_dom_sf"/>
</dbReference>
<evidence type="ECO:0000256" key="4">
    <source>
        <dbReference type="ARBA" id="ARBA00022553"/>
    </source>
</evidence>
<dbReference type="SUPFAM" id="SSF56801">
    <property type="entry name" value="Acetyl-CoA synthetase-like"/>
    <property type="match status" value="1"/>
</dbReference>
<dbReference type="SMART" id="SM00823">
    <property type="entry name" value="PKS_PP"/>
    <property type="match status" value="1"/>
</dbReference>
<dbReference type="FunFam" id="3.40.50.980:FF:000001">
    <property type="entry name" value="Non-ribosomal peptide synthetase"/>
    <property type="match status" value="1"/>
</dbReference>
<dbReference type="PANTHER" id="PTHR45527">
    <property type="entry name" value="NONRIBOSOMAL PEPTIDE SYNTHETASE"/>
    <property type="match status" value="1"/>
</dbReference>
<dbReference type="Gene3D" id="3.30.559.10">
    <property type="entry name" value="Chloramphenicol acetyltransferase-like domain"/>
    <property type="match status" value="1"/>
</dbReference>
<dbReference type="Proteomes" id="UP000181998">
    <property type="component" value="Unassembled WGS sequence"/>
</dbReference>
<evidence type="ECO:0000256" key="2">
    <source>
        <dbReference type="ARBA" id="ARBA00006432"/>
    </source>
</evidence>
<dbReference type="InterPro" id="IPR010071">
    <property type="entry name" value="AA_adenyl_dom"/>
</dbReference>
<dbReference type="InterPro" id="IPR045851">
    <property type="entry name" value="AMP-bd_C_sf"/>
</dbReference>
<dbReference type="CDD" id="cd12116">
    <property type="entry name" value="A_NRPS_Ta1_like"/>
    <property type="match status" value="1"/>
</dbReference>
<dbReference type="PANTHER" id="PTHR45527:SF1">
    <property type="entry name" value="FATTY ACID SYNTHASE"/>
    <property type="match status" value="1"/>
</dbReference>
<dbReference type="FunFam" id="3.40.50.12780:FF:000012">
    <property type="entry name" value="Non-ribosomal peptide synthetase"/>
    <property type="match status" value="1"/>
</dbReference>
<dbReference type="InterPro" id="IPR020845">
    <property type="entry name" value="AMP-binding_CS"/>
</dbReference>
<dbReference type="GO" id="GO:0005829">
    <property type="term" value="C:cytosol"/>
    <property type="evidence" value="ECO:0007669"/>
    <property type="project" value="TreeGrafter"/>
</dbReference>
<dbReference type="Pfam" id="PF00550">
    <property type="entry name" value="PP-binding"/>
    <property type="match status" value="1"/>
</dbReference>
<dbReference type="CDD" id="cd19531">
    <property type="entry name" value="LCL_NRPS-like"/>
    <property type="match status" value="1"/>
</dbReference>
<dbReference type="GO" id="GO:0031177">
    <property type="term" value="F:phosphopantetheine binding"/>
    <property type="evidence" value="ECO:0007669"/>
    <property type="project" value="InterPro"/>
</dbReference>
<dbReference type="Pfam" id="PF00501">
    <property type="entry name" value="AMP-binding"/>
    <property type="match status" value="1"/>
</dbReference>
<dbReference type="Gene3D" id="2.30.38.10">
    <property type="entry name" value="Luciferase, Domain 3"/>
    <property type="match status" value="1"/>
</dbReference>
<dbReference type="NCBIfam" id="TIGR01733">
    <property type="entry name" value="AA-adenyl-dom"/>
    <property type="match status" value="1"/>
</dbReference>
<dbReference type="GO" id="GO:0009239">
    <property type="term" value="P:enterobactin biosynthetic process"/>
    <property type="evidence" value="ECO:0007669"/>
    <property type="project" value="TreeGrafter"/>
</dbReference>
<dbReference type="FunFam" id="3.30.300.30:FF:000010">
    <property type="entry name" value="Enterobactin synthetase component F"/>
    <property type="match status" value="1"/>
</dbReference>
<dbReference type="PROSITE" id="PS00455">
    <property type="entry name" value="AMP_BINDING"/>
    <property type="match status" value="1"/>
</dbReference>
<dbReference type="InterPro" id="IPR036736">
    <property type="entry name" value="ACP-like_sf"/>
</dbReference>
<dbReference type="PROSITE" id="PS50075">
    <property type="entry name" value="CARRIER"/>
    <property type="match status" value="1"/>
</dbReference>
<gene>
    <name evidence="7" type="ORF">SAMN05421510_100843</name>
</gene>
<dbReference type="FunFam" id="3.30.559.10:FF:000012">
    <property type="entry name" value="Non-ribosomal peptide synthetase"/>
    <property type="match status" value="1"/>
</dbReference>
<dbReference type="RefSeq" id="WP_074719963.1">
    <property type="nucleotide sequence ID" value="NZ_FOFX01000008.1"/>
</dbReference>
<dbReference type="FunFam" id="2.30.38.10:FF:000001">
    <property type="entry name" value="Non-ribosomal peptide synthetase PvdI"/>
    <property type="match status" value="1"/>
</dbReference>
<dbReference type="Gene3D" id="1.10.1200.10">
    <property type="entry name" value="ACP-like"/>
    <property type="match status" value="1"/>
</dbReference>
<name>A0A1H9BJJ6_9PROT</name>
<dbReference type="InterPro" id="IPR020806">
    <property type="entry name" value="PKS_PP-bd"/>
</dbReference>
<keyword evidence="4" id="KW-0597">Phosphoprotein</keyword>
<evidence type="ECO:0000259" key="6">
    <source>
        <dbReference type="PROSITE" id="PS50075"/>
    </source>
</evidence>
<comment type="similarity">
    <text evidence="2">Belongs to the ATP-dependent AMP-binding enzyme family.</text>
</comment>
<dbReference type="Gene3D" id="3.30.559.30">
    <property type="entry name" value="Nonribosomal peptide synthetase, condensation domain"/>
    <property type="match status" value="1"/>
</dbReference>
<protein>
    <submittedName>
        <fullName evidence="7">Amino acid adenylation domain-containing protein</fullName>
    </submittedName>
</protein>
<dbReference type="Gene3D" id="3.40.50.980">
    <property type="match status" value="2"/>
</dbReference>
<dbReference type="GO" id="GO:0043041">
    <property type="term" value="P:amino acid activation for nonribosomal peptide biosynthetic process"/>
    <property type="evidence" value="ECO:0007669"/>
    <property type="project" value="TreeGrafter"/>
</dbReference>
<accession>A0A1H9BJJ6</accession>